<dbReference type="PANTHER" id="PTHR43133">
    <property type="entry name" value="RNA POLYMERASE ECF-TYPE SIGMA FACTO"/>
    <property type="match status" value="1"/>
</dbReference>
<evidence type="ECO:0000313" key="8">
    <source>
        <dbReference type="Proteomes" id="UP000094313"/>
    </source>
</evidence>
<dbReference type="GO" id="GO:0003677">
    <property type="term" value="F:DNA binding"/>
    <property type="evidence" value="ECO:0007669"/>
    <property type="project" value="InterPro"/>
</dbReference>
<dbReference type="InterPro" id="IPR036388">
    <property type="entry name" value="WH-like_DNA-bd_sf"/>
</dbReference>
<keyword evidence="2" id="KW-0805">Transcription regulation</keyword>
<dbReference type="SUPFAM" id="SSF88946">
    <property type="entry name" value="Sigma2 domain of RNA polymerase sigma factors"/>
    <property type="match status" value="1"/>
</dbReference>
<dbReference type="InterPro" id="IPR039425">
    <property type="entry name" value="RNA_pol_sigma-70-like"/>
</dbReference>
<name>A0A1D7QIT9_9SPHI</name>
<dbReference type="KEGG" id="psty:BFS30_15835"/>
<dbReference type="InterPro" id="IPR014327">
    <property type="entry name" value="RNA_pol_sigma70_bacteroid"/>
</dbReference>
<evidence type="ECO:0000313" key="7">
    <source>
        <dbReference type="EMBL" id="AOM78519.1"/>
    </source>
</evidence>
<keyword evidence="8" id="KW-1185">Reference proteome</keyword>
<evidence type="ECO:0000259" key="6">
    <source>
        <dbReference type="Pfam" id="PF08281"/>
    </source>
</evidence>
<dbReference type="PANTHER" id="PTHR43133:SF46">
    <property type="entry name" value="RNA POLYMERASE SIGMA-70 FACTOR ECF SUBFAMILY"/>
    <property type="match status" value="1"/>
</dbReference>
<reference evidence="7 8" key="1">
    <citation type="submission" date="2016-08" db="EMBL/GenBank/DDBJ databases">
        <authorList>
            <person name="Seilhamer J.J."/>
        </authorList>
    </citation>
    <scope>NUCLEOTIDE SEQUENCE [LARGE SCALE GENOMIC DNA]</scope>
    <source>
        <strain evidence="7 8">DX4</strain>
    </source>
</reference>
<dbReference type="RefSeq" id="WP_069380184.1">
    <property type="nucleotide sequence ID" value="NZ_CP017141.1"/>
</dbReference>
<dbReference type="Pfam" id="PF04542">
    <property type="entry name" value="Sigma70_r2"/>
    <property type="match status" value="1"/>
</dbReference>
<evidence type="ECO:0000256" key="4">
    <source>
        <dbReference type="ARBA" id="ARBA00023163"/>
    </source>
</evidence>
<dbReference type="Gene3D" id="1.10.1740.10">
    <property type="match status" value="1"/>
</dbReference>
<dbReference type="SUPFAM" id="SSF88659">
    <property type="entry name" value="Sigma3 and sigma4 domains of RNA polymerase sigma factors"/>
    <property type="match status" value="1"/>
</dbReference>
<feature type="domain" description="RNA polymerase sigma-70 region 2" evidence="5">
    <location>
        <begin position="27"/>
        <end position="93"/>
    </location>
</feature>
<evidence type="ECO:0000256" key="2">
    <source>
        <dbReference type="ARBA" id="ARBA00023015"/>
    </source>
</evidence>
<evidence type="ECO:0000256" key="3">
    <source>
        <dbReference type="ARBA" id="ARBA00023082"/>
    </source>
</evidence>
<protein>
    <submittedName>
        <fullName evidence="7">RNA polymerase subunit sigma-70</fullName>
    </submittedName>
</protein>
<organism evidence="7 8">
    <name type="scientific">Pedobacter steynii</name>
    <dbReference type="NCBI Taxonomy" id="430522"/>
    <lineage>
        <taxon>Bacteria</taxon>
        <taxon>Pseudomonadati</taxon>
        <taxon>Bacteroidota</taxon>
        <taxon>Sphingobacteriia</taxon>
        <taxon>Sphingobacteriales</taxon>
        <taxon>Sphingobacteriaceae</taxon>
        <taxon>Pedobacter</taxon>
    </lineage>
</organism>
<evidence type="ECO:0000256" key="1">
    <source>
        <dbReference type="ARBA" id="ARBA00010641"/>
    </source>
</evidence>
<dbReference type="InterPro" id="IPR013324">
    <property type="entry name" value="RNA_pol_sigma_r3/r4-like"/>
</dbReference>
<dbReference type="Gene3D" id="1.10.10.10">
    <property type="entry name" value="Winged helix-like DNA-binding domain superfamily/Winged helix DNA-binding domain"/>
    <property type="match status" value="1"/>
</dbReference>
<feature type="domain" description="RNA polymerase sigma factor 70 region 4 type 2" evidence="6">
    <location>
        <begin position="124"/>
        <end position="174"/>
    </location>
</feature>
<dbReference type="InterPro" id="IPR013249">
    <property type="entry name" value="RNA_pol_sigma70_r4_t2"/>
</dbReference>
<dbReference type="InterPro" id="IPR013325">
    <property type="entry name" value="RNA_pol_sigma_r2"/>
</dbReference>
<dbReference type="Proteomes" id="UP000094313">
    <property type="component" value="Chromosome"/>
</dbReference>
<dbReference type="NCBIfam" id="TIGR02937">
    <property type="entry name" value="sigma70-ECF"/>
    <property type="match status" value="1"/>
</dbReference>
<sequence>MTIQNRLSDQELVALLKERNQAAFTEIYDRYWRIMYGHVYKMLLDEEESKDVIQELFSNLWINSDRIPDQLNLPGYLYIMAKNKVLNLIRRNKFQTAYLNSLSDFITEASTATIDQLNERDLAMAIEREIQSLPPRMKQVFELSRKENLSYKEIADRLGTSEETVKKQVHNSIKSIKHHLKESGGAAVLLLTFLR</sequence>
<proteinExistence type="inferred from homology"/>
<dbReference type="GO" id="GO:0006352">
    <property type="term" value="P:DNA-templated transcription initiation"/>
    <property type="evidence" value="ECO:0007669"/>
    <property type="project" value="InterPro"/>
</dbReference>
<evidence type="ECO:0000259" key="5">
    <source>
        <dbReference type="Pfam" id="PF04542"/>
    </source>
</evidence>
<dbReference type="Pfam" id="PF08281">
    <property type="entry name" value="Sigma70_r4_2"/>
    <property type="match status" value="1"/>
</dbReference>
<dbReference type="EMBL" id="CP017141">
    <property type="protein sequence ID" value="AOM78519.1"/>
    <property type="molecule type" value="Genomic_DNA"/>
</dbReference>
<gene>
    <name evidence="7" type="ORF">BFS30_15835</name>
</gene>
<dbReference type="AlphaFoldDB" id="A0A1D7QIT9"/>
<dbReference type="GO" id="GO:0016987">
    <property type="term" value="F:sigma factor activity"/>
    <property type="evidence" value="ECO:0007669"/>
    <property type="project" value="UniProtKB-KW"/>
</dbReference>
<comment type="similarity">
    <text evidence="1">Belongs to the sigma-70 factor family. ECF subfamily.</text>
</comment>
<accession>A0A1D7QIT9</accession>
<dbReference type="NCBIfam" id="TIGR02985">
    <property type="entry name" value="Sig70_bacteroi1"/>
    <property type="match status" value="1"/>
</dbReference>
<dbReference type="InterPro" id="IPR014284">
    <property type="entry name" value="RNA_pol_sigma-70_dom"/>
</dbReference>
<dbReference type="OrthoDB" id="659569at2"/>
<keyword evidence="3" id="KW-0731">Sigma factor</keyword>
<dbReference type="InterPro" id="IPR007627">
    <property type="entry name" value="RNA_pol_sigma70_r2"/>
</dbReference>
<keyword evidence="4" id="KW-0804">Transcription</keyword>
<dbReference type="CDD" id="cd06171">
    <property type="entry name" value="Sigma70_r4"/>
    <property type="match status" value="1"/>
</dbReference>